<keyword evidence="1" id="KW-0472">Membrane</keyword>
<dbReference type="Proteomes" id="UP000183610">
    <property type="component" value="Unassembled WGS sequence"/>
</dbReference>
<dbReference type="InterPro" id="IPR010317">
    <property type="entry name" value="WxLIP_PGBD"/>
</dbReference>
<dbReference type="InterPro" id="IPR021759">
    <property type="entry name" value="WxLIP_HBD"/>
</dbReference>
<sequence>MKKFFLSLFLMIPLLISLFPTLEVKAAEGDVGYSVQARIPANQVDKKQTYFDLRMEPEQKQTVEIEVKNSSNEEIQVETNITYATTSRTGTIDYTKNDLNKTDKSMLHPLPEIAKIPENQRVLTIPVNGTKVVQVNIAMPEETIDGVILGAVQFKKRATTETEKTDGVSLKNEYSYIVGMQLSENDKQVTPNINLKSIKPTLVNYRTAIVAKLQNDQSVIIKDLSVDAKVYKQASNTVLHQTKKTDMTIAPNSSLDYDIDWENQPLEAGDYRLKMTATNGSETWKWDEKFAIVDKDQNLNKEAVNIEQSNPWLYVVIAISIFLIFFVIILITRKRRKRQ</sequence>
<feature type="domain" description="WxL Interacting Protein host binding" evidence="4">
    <location>
        <begin position="166"/>
        <end position="298"/>
    </location>
</feature>
<reference evidence="5 6" key="1">
    <citation type="submission" date="2016-10" db="EMBL/GenBank/DDBJ databases">
        <authorList>
            <person name="Varghese N."/>
            <person name="Submissions S."/>
        </authorList>
    </citation>
    <scope>NUCLEOTIDE SEQUENCE [LARGE SCALE GENOMIC DNA]</scope>
    <source>
        <strain evidence="5 6">ATCC 49954</strain>
    </source>
</reference>
<protein>
    <recommendedName>
        <fullName evidence="7">DUF3324 domain-containing protein</fullName>
    </recommendedName>
</protein>
<dbReference type="AlphaFoldDB" id="A0AAX2DR09"/>
<organism evidence="5 6">
    <name type="scientific">Listeria ivanovii</name>
    <dbReference type="NCBI Taxonomy" id="1638"/>
    <lineage>
        <taxon>Bacteria</taxon>
        <taxon>Bacillati</taxon>
        <taxon>Bacillota</taxon>
        <taxon>Bacilli</taxon>
        <taxon>Bacillales</taxon>
        <taxon>Listeriaceae</taxon>
        <taxon>Listeria</taxon>
    </lineage>
</organism>
<keyword evidence="1" id="KW-1133">Transmembrane helix</keyword>
<keyword evidence="1" id="KW-0812">Transmembrane</keyword>
<accession>A0AAX2DR09</accession>
<gene>
    <name evidence="5" type="ORF">SAMN05421782_10978</name>
</gene>
<evidence type="ECO:0000256" key="1">
    <source>
        <dbReference type="SAM" id="Phobius"/>
    </source>
</evidence>
<evidence type="ECO:0000256" key="2">
    <source>
        <dbReference type="SAM" id="SignalP"/>
    </source>
</evidence>
<evidence type="ECO:0000259" key="3">
    <source>
        <dbReference type="Pfam" id="PF06030"/>
    </source>
</evidence>
<evidence type="ECO:0008006" key="7">
    <source>
        <dbReference type="Google" id="ProtNLM"/>
    </source>
</evidence>
<feature type="chain" id="PRO_5043791275" description="DUF3324 domain-containing protein" evidence="2">
    <location>
        <begin position="27"/>
        <end position="339"/>
    </location>
</feature>
<dbReference type="Pfam" id="PF06030">
    <property type="entry name" value="WxLIP_PGBD"/>
    <property type="match status" value="1"/>
</dbReference>
<dbReference type="RefSeq" id="WP_038406750.1">
    <property type="nucleotide sequence ID" value="NZ_FNMX01000009.1"/>
</dbReference>
<feature type="transmembrane region" description="Helical" evidence="1">
    <location>
        <begin position="312"/>
        <end position="331"/>
    </location>
</feature>
<proteinExistence type="predicted"/>
<dbReference type="EMBL" id="FNMX01000009">
    <property type="protein sequence ID" value="SDX00360.1"/>
    <property type="molecule type" value="Genomic_DNA"/>
</dbReference>
<comment type="caution">
    <text evidence="5">The sequence shown here is derived from an EMBL/GenBank/DDBJ whole genome shotgun (WGS) entry which is preliminary data.</text>
</comment>
<keyword evidence="2" id="KW-0732">Signal</keyword>
<feature type="signal peptide" evidence="2">
    <location>
        <begin position="1"/>
        <end position="26"/>
    </location>
</feature>
<evidence type="ECO:0000313" key="5">
    <source>
        <dbReference type="EMBL" id="SDX00360.1"/>
    </source>
</evidence>
<feature type="domain" description="WxL Interacting Protein peptidoglycan binding" evidence="3">
    <location>
        <begin position="33"/>
        <end position="156"/>
    </location>
</feature>
<dbReference type="Pfam" id="PF11797">
    <property type="entry name" value="WxLIP_HBD"/>
    <property type="match status" value="1"/>
</dbReference>
<name>A0AAX2DR09_LISIV</name>
<evidence type="ECO:0000313" key="6">
    <source>
        <dbReference type="Proteomes" id="UP000183610"/>
    </source>
</evidence>
<evidence type="ECO:0000259" key="4">
    <source>
        <dbReference type="Pfam" id="PF11797"/>
    </source>
</evidence>